<dbReference type="Pfam" id="PF05656">
    <property type="entry name" value="DUF805"/>
    <property type="match status" value="1"/>
</dbReference>
<keyword evidence="1" id="KW-1133">Transmembrane helix</keyword>
<dbReference type="PANTHER" id="PTHR34980:SF2">
    <property type="entry name" value="INNER MEMBRANE PROTEIN YHAH-RELATED"/>
    <property type="match status" value="1"/>
</dbReference>
<accession>A0A6J7FCS3</accession>
<proteinExistence type="predicted"/>
<protein>
    <submittedName>
        <fullName evidence="2">Unannotated protein</fullName>
    </submittedName>
</protein>
<name>A0A6J7FCS3_9ZZZZ</name>
<keyword evidence="1" id="KW-0472">Membrane</keyword>
<evidence type="ECO:0000313" key="2">
    <source>
        <dbReference type="EMBL" id="CAB4893197.1"/>
    </source>
</evidence>
<organism evidence="2">
    <name type="scientific">freshwater metagenome</name>
    <dbReference type="NCBI Taxonomy" id="449393"/>
    <lineage>
        <taxon>unclassified sequences</taxon>
        <taxon>metagenomes</taxon>
        <taxon>ecological metagenomes</taxon>
    </lineage>
</organism>
<dbReference type="GO" id="GO:0005886">
    <property type="term" value="C:plasma membrane"/>
    <property type="evidence" value="ECO:0007669"/>
    <property type="project" value="TreeGrafter"/>
</dbReference>
<keyword evidence="1" id="KW-0812">Transmembrane</keyword>
<reference evidence="2" key="1">
    <citation type="submission" date="2020-05" db="EMBL/GenBank/DDBJ databases">
        <authorList>
            <person name="Chiriac C."/>
            <person name="Salcher M."/>
            <person name="Ghai R."/>
            <person name="Kavagutti S V."/>
        </authorList>
    </citation>
    <scope>NUCLEOTIDE SEQUENCE</scope>
</reference>
<evidence type="ECO:0000256" key="1">
    <source>
        <dbReference type="SAM" id="Phobius"/>
    </source>
</evidence>
<dbReference type="InterPro" id="IPR008523">
    <property type="entry name" value="DUF805"/>
</dbReference>
<feature type="transmembrane region" description="Helical" evidence="1">
    <location>
        <begin position="26"/>
        <end position="43"/>
    </location>
</feature>
<feature type="transmembrane region" description="Helical" evidence="1">
    <location>
        <begin position="49"/>
        <end position="68"/>
    </location>
</feature>
<sequence>MTFADSIKYCFNNYVNFNGRASRSQFWYFLLFTNIISLMLSLADQGIFGTTVLSAIWGLAVLLPQLAVGSRRLHDTGKSGWLQLLILIPCVGLIVLIVFWAKATVSGPNAYGSETV</sequence>
<dbReference type="EMBL" id="CAFBMC010000019">
    <property type="protein sequence ID" value="CAB4893197.1"/>
    <property type="molecule type" value="Genomic_DNA"/>
</dbReference>
<feature type="transmembrane region" description="Helical" evidence="1">
    <location>
        <begin position="80"/>
        <end position="101"/>
    </location>
</feature>
<dbReference type="AlphaFoldDB" id="A0A6J7FCS3"/>
<dbReference type="PANTHER" id="PTHR34980">
    <property type="entry name" value="INNER MEMBRANE PROTEIN-RELATED-RELATED"/>
    <property type="match status" value="1"/>
</dbReference>
<gene>
    <name evidence="2" type="ORF">UFOPK3495_00525</name>
</gene>